<feature type="chain" id="PRO_5039338837" evidence="1">
    <location>
        <begin position="26"/>
        <end position="219"/>
    </location>
</feature>
<feature type="signal peptide" evidence="1">
    <location>
        <begin position="1"/>
        <end position="25"/>
    </location>
</feature>
<dbReference type="GeneID" id="78372980"/>
<protein>
    <submittedName>
        <fullName evidence="2">Uncharacterized protein</fullName>
    </submittedName>
</protein>
<evidence type="ECO:0000256" key="1">
    <source>
        <dbReference type="SAM" id="SignalP"/>
    </source>
</evidence>
<dbReference type="RefSeq" id="WP_052566106.1">
    <property type="nucleotide sequence ID" value="NZ_JQKF01000016.1"/>
</dbReference>
<gene>
    <name evidence="2" type="ORF">FEAC_18410</name>
</gene>
<name>A0A0D8FVT2_9ACTN</name>
<keyword evidence="1" id="KW-0732">Signal</keyword>
<dbReference type="STRING" id="1121877.FEAC_18410"/>
<comment type="caution">
    <text evidence="2">The sequence shown here is derived from an EMBL/GenBank/DDBJ whole genome shotgun (WGS) entry which is preliminary data.</text>
</comment>
<dbReference type="Proteomes" id="UP000032336">
    <property type="component" value="Unassembled WGS sequence"/>
</dbReference>
<reference evidence="2 3" key="1">
    <citation type="submission" date="2015-01" db="EMBL/GenBank/DDBJ databases">
        <title>Draft genome of the acidophilic iron oxidizer Ferrimicrobium acidiphilum strain T23.</title>
        <authorList>
            <person name="Poehlein A."/>
            <person name="Eisen S."/>
            <person name="Schloemann M."/>
            <person name="Johnson B.D."/>
            <person name="Daniel R."/>
            <person name="Muehling M."/>
        </authorList>
    </citation>
    <scope>NUCLEOTIDE SEQUENCE [LARGE SCALE GENOMIC DNA]</scope>
    <source>
        <strain evidence="2 3">T23</strain>
    </source>
</reference>
<sequence>MKVRNMVRRGAVVALSLGLASVGTGMGLTADHNTVTPASITGQIPVSTVSQDSLTPTLTAPLVTGTSENLADILPVAQGEVANPNIICEPGVTCGSVDSFLDSTGQNESVSGPDGLHVCFESGYTLSRFGPVTFCGGQVDWSAIVTYGGTTVGACGIGGGIFSAQNRALSEVKASNGRLFAVGCAGAAGAYVGVTGLQAFLQSLPLPAARPASANSSNG</sequence>
<proteinExistence type="predicted"/>
<keyword evidence="3" id="KW-1185">Reference proteome</keyword>
<organism evidence="2 3">
    <name type="scientific">Ferrimicrobium acidiphilum DSM 19497</name>
    <dbReference type="NCBI Taxonomy" id="1121877"/>
    <lineage>
        <taxon>Bacteria</taxon>
        <taxon>Bacillati</taxon>
        <taxon>Actinomycetota</taxon>
        <taxon>Acidimicrobiia</taxon>
        <taxon>Acidimicrobiales</taxon>
        <taxon>Acidimicrobiaceae</taxon>
        <taxon>Ferrimicrobium</taxon>
    </lineage>
</organism>
<evidence type="ECO:0000313" key="3">
    <source>
        <dbReference type="Proteomes" id="UP000032336"/>
    </source>
</evidence>
<accession>A0A0D8FVT2</accession>
<dbReference type="EMBL" id="JXUW01000017">
    <property type="protein sequence ID" value="KJE76357.1"/>
    <property type="molecule type" value="Genomic_DNA"/>
</dbReference>
<evidence type="ECO:0000313" key="2">
    <source>
        <dbReference type="EMBL" id="KJE76357.1"/>
    </source>
</evidence>
<dbReference type="AlphaFoldDB" id="A0A0D8FVT2"/>